<proteinExistence type="predicted"/>
<dbReference type="EMBL" id="BSXU01003417">
    <property type="protein sequence ID" value="GMG40055.1"/>
    <property type="molecule type" value="Genomic_DNA"/>
</dbReference>
<evidence type="ECO:0000313" key="1">
    <source>
        <dbReference type="EMBL" id="GMG40055.1"/>
    </source>
</evidence>
<comment type="caution">
    <text evidence="1">The sequence shown here is derived from an EMBL/GenBank/DDBJ whole genome shotgun (WGS) entry which is preliminary data.</text>
</comment>
<dbReference type="GO" id="GO:0009166">
    <property type="term" value="P:nucleotide catabolic process"/>
    <property type="evidence" value="ECO:0007669"/>
    <property type="project" value="TreeGrafter"/>
</dbReference>
<keyword evidence="2" id="KW-1185">Reference proteome</keyword>
<dbReference type="PANTHER" id="PTHR47438">
    <property type="entry name" value="PHOSPHATE METABOLISM PROTEIN 8-RELATED"/>
    <property type="match status" value="1"/>
</dbReference>
<evidence type="ECO:0000313" key="2">
    <source>
        <dbReference type="Proteomes" id="UP001165063"/>
    </source>
</evidence>
<dbReference type="PANTHER" id="PTHR47438:SF1">
    <property type="entry name" value="PHOSPHATE METABOLISM PROTEIN 8-RELATED"/>
    <property type="match status" value="1"/>
</dbReference>
<dbReference type="Gene3D" id="1.10.150.450">
    <property type="match status" value="1"/>
</dbReference>
<dbReference type="GO" id="GO:0008252">
    <property type="term" value="F:nucleotidase activity"/>
    <property type="evidence" value="ECO:0007669"/>
    <property type="project" value="TreeGrafter"/>
</dbReference>
<sequence>MSALNLQNLDEVKKLESQLANGTSGIIKNDVNISVDSLDSDDIKERAILERLHSDRSSLTLDKDYDDISQVHQLKAHLPIVKLTYDLKPAPPTDGKVFFFDIDNCLYKRSTKIHDLMQLYIHRFFKKHLQLNDEEAHELHLKYYREYGLAIEGLVRLNKINALEYNKVVDDALPLDEILMPNPNLRLMLQRLKTSD</sequence>
<accession>A0A9W6Z3C4</accession>
<gene>
    <name evidence="1" type="ORF">Amon01_000585600</name>
</gene>
<name>A0A9W6Z3C4_AMBMO</name>
<dbReference type="OrthoDB" id="1065058at2759"/>
<dbReference type="Proteomes" id="UP001165063">
    <property type="component" value="Unassembled WGS sequence"/>
</dbReference>
<dbReference type="FunFam" id="1.10.150.450:FF:000001">
    <property type="entry name" value="SDT1p Pyrimidine nucleotidase"/>
    <property type="match status" value="1"/>
</dbReference>
<dbReference type="AlphaFoldDB" id="A0A9W6Z3C4"/>
<protein>
    <submittedName>
        <fullName evidence="1">Unnamed protein product</fullName>
    </submittedName>
</protein>
<reference evidence="1" key="1">
    <citation type="submission" date="2023-04" db="EMBL/GenBank/DDBJ databases">
        <title>Ambrosiozyma monospora NBRC 1965.</title>
        <authorList>
            <person name="Ichikawa N."/>
            <person name="Sato H."/>
            <person name="Tonouchi N."/>
        </authorList>
    </citation>
    <scope>NUCLEOTIDE SEQUENCE</scope>
    <source>
        <strain evidence="1">NBRC 1965</strain>
    </source>
</reference>
<organism evidence="1 2">
    <name type="scientific">Ambrosiozyma monospora</name>
    <name type="common">Yeast</name>
    <name type="synonym">Endomycopsis monosporus</name>
    <dbReference type="NCBI Taxonomy" id="43982"/>
    <lineage>
        <taxon>Eukaryota</taxon>
        <taxon>Fungi</taxon>
        <taxon>Dikarya</taxon>
        <taxon>Ascomycota</taxon>
        <taxon>Saccharomycotina</taxon>
        <taxon>Pichiomycetes</taxon>
        <taxon>Pichiales</taxon>
        <taxon>Pichiaceae</taxon>
        <taxon>Ambrosiozyma</taxon>
    </lineage>
</organism>
<dbReference type="InterPro" id="IPR052791">
    <property type="entry name" value="SSM1_domain"/>
</dbReference>
<dbReference type="GO" id="GO:0006206">
    <property type="term" value="P:pyrimidine nucleobase metabolic process"/>
    <property type="evidence" value="ECO:0007669"/>
    <property type="project" value="TreeGrafter"/>
</dbReference>